<sequence length="1170" mass="134736">MDSDEEEEQMFVELMQEEMAAAAQDEEHMMILGCLASMYAGLATGRRGGSAPGRRKCKPRQRMEGYCMLYADYFADNPLHGESVFRRRFRMSRKLFLQIVYAIRHFDPYFRCKADCTGLVGFSSLQKCTVAMRMLAYGAPGDTADDYLRMAESTALDCFYRFCRAVIAVFGDYYLRSPTVEDTERILATNEARGNVQGSQKGCTVILEAVATHDLWIWHSFFGMPGSNNDINVLNCSPVFSKLVEGHAPPVDYVINGRHYNKGYYLADGIYPKWATFVKTISNPSTPKLCEFVKRQEACRKDVERAFGVLQQRFAVVRFPALTWSKDQMWEMDGSMASRIDNEKASTDVDDSRWEGYDISSSEDEYEVPSSDDDDSIFGDPVSESDNMDIDDEDSISDTHDEPTSENTSDVVVIRNSELTYYGDSDLEDFAYKEDVPEQSKSLEGGVSQLSKSECKSEVTGSSQLDHTKHEDYKDPYDIDTEMNKQRKYEAVMAMIFVSEEAAYYFYNKYAKEHGFSIRREKKKERLDELGTSTIRYRRFLCSRAGQRESKYLEMENRTYRHRPESRCNCGAHFSVSYNRKKGVWTVLRFDDNHNHKPATADQIAFLRSHRKMKDHQKSRIMSLAAAGMRLFNIMRSFISDSGKYSTVGFVRKDLYNMSCREKMKMIAKGDANTTIGIMEKRKRDDPEFFFDYKLGKGGELLHLFWCDSQSRQDYADFGDVLVFDSTYKTNRYAMPFIPFVGINNHRQTTVFACAIVSDEKEKTYKWLLETFLKAMYQQKPKGIITDGDAAMIAAVGKVFPGVWYRVCTWHIEKNMKKHLDSVAHNEFRSLLYYSTSEQVFEERWRAFVEKHQTALTKEWMKRMYARKKLWSAAYLANGYFLGMKSNQRSESLNSTLHTHLDFGLTIVDMVVHYENNSSRVREEEARHDAIDSQTLPVAVTRYKDIETSAAHKFTAANFYLVQEELKKIGGLEIVDQLGCVGGVSTFVVSWMNNRKYLFSVDYRPESKEETITFSKNARYGLPSRRESDLYGWGWEGVAERRKHSELTMIGAEAFDAALHDPESFSELMQCMKGIIYRRKGAQTSHSTAYHEDAQNRGDAPVVGDPDMAETKGAPKQNKRYYKDKDTNQQTSKHGRILAHDERKKERLCTACNQPGHNRNNKMKCRLHKE</sequence>
<feature type="compositionally biased region" description="Basic and acidic residues" evidence="1">
    <location>
        <begin position="341"/>
        <end position="356"/>
    </location>
</feature>
<feature type="domain" description="FAR1" evidence="2">
    <location>
        <begin position="506"/>
        <end position="597"/>
    </location>
</feature>
<protein>
    <recommendedName>
        <fullName evidence="6">Protein FAR1-RELATED SEQUENCE</fullName>
    </recommendedName>
</protein>
<evidence type="ECO:0000313" key="5">
    <source>
        <dbReference type="Proteomes" id="UP001231189"/>
    </source>
</evidence>
<reference evidence="4" key="1">
    <citation type="submission" date="2023-07" db="EMBL/GenBank/DDBJ databases">
        <title>A chromosome-level genome assembly of Lolium multiflorum.</title>
        <authorList>
            <person name="Chen Y."/>
            <person name="Copetti D."/>
            <person name="Kolliker R."/>
            <person name="Studer B."/>
        </authorList>
    </citation>
    <scope>NUCLEOTIDE SEQUENCE</scope>
    <source>
        <strain evidence="4">02402/16</strain>
        <tissue evidence="4">Leaf</tissue>
    </source>
</reference>
<dbReference type="AlphaFoldDB" id="A0AAD8U3I7"/>
<dbReference type="InterPro" id="IPR018289">
    <property type="entry name" value="MULE_transposase_dom"/>
</dbReference>
<feature type="region of interest" description="Disordered" evidence="1">
    <location>
        <begin position="1086"/>
        <end position="1144"/>
    </location>
</feature>
<feature type="region of interest" description="Disordered" evidence="1">
    <location>
        <begin position="341"/>
        <end position="409"/>
    </location>
</feature>
<dbReference type="InterPro" id="IPR004330">
    <property type="entry name" value="FAR1_DNA_bnd_dom"/>
</dbReference>
<keyword evidence="5" id="KW-1185">Reference proteome</keyword>
<name>A0AAD8U3I7_LOLMU</name>
<feature type="compositionally biased region" description="Basic and acidic residues" evidence="1">
    <location>
        <begin position="466"/>
        <end position="476"/>
    </location>
</feature>
<evidence type="ECO:0000256" key="1">
    <source>
        <dbReference type="SAM" id="MobiDB-lite"/>
    </source>
</evidence>
<dbReference type="Pfam" id="PF04827">
    <property type="entry name" value="Plant_tran"/>
    <property type="match status" value="1"/>
</dbReference>
<feature type="region of interest" description="Disordered" evidence="1">
    <location>
        <begin position="436"/>
        <end position="476"/>
    </location>
</feature>
<feature type="domain" description="MULE transposase" evidence="3">
    <location>
        <begin position="721"/>
        <end position="815"/>
    </location>
</feature>
<dbReference type="PANTHER" id="PTHR47718:SF13">
    <property type="entry name" value="OS09G0290500 PROTEIN"/>
    <property type="match status" value="1"/>
</dbReference>
<dbReference type="Pfam" id="PF10551">
    <property type="entry name" value="MULE"/>
    <property type="match status" value="1"/>
</dbReference>
<accession>A0AAD8U3I7</accession>
<evidence type="ECO:0000259" key="2">
    <source>
        <dbReference type="Pfam" id="PF03101"/>
    </source>
</evidence>
<feature type="compositionally biased region" description="Acidic residues" evidence="1">
    <location>
        <begin position="386"/>
        <end position="396"/>
    </location>
</feature>
<proteinExistence type="predicted"/>
<organism evidence="4 5">
    <name type="scientific">Lolium multiflorum</name>
    <name type="common">Italian ryegrass</name>
    <name type="synonym">Lolium perenne subsp. multiflorum</name>
    <dbReference type="NCBI Taxonomy" id="4521"/>
    <lineage>
        <taxon>Eukaryota</taxon>
        <taxon>Viridiplantae</taxon>
        <taxon>Streptophyta</taxon>
        <taxon>Embryophyta</taxon>
        <taxon>Tracheophyta</taxon>
        <taxon>Spermatophyta</taxon>
        <taxon>Magnoliopsida</taxon>
        <taxon>Liliopsida</taxon>
        <taxon>Poales</taxon>
        <taxon>Poaceae</taxon>
        <taxon>BOP clade</taxon>
        <taxon>Pooideae</taxon>
        <taxon>Poodae</taxon>
        <taxon>Poeae</taxon>
        <taxon>Poeae Chloroplast Group 2 (Poeae type)</taxon>
        <taxon>Loliodinae</taxon>
        <taxon>Loliinae</taxon>
        <taxon>Lolium</taxon>
    </lineage>
</organism>
<evidence type="ECO:0000313" key="4">
    <source>
        <dbReference type="EMBL" id="KAK1697059.1"/>
    </source>
</evidence>
<dbReference type="Pfam" id="PF03101">
    <property type="entry name" value="FAR1"/>
    <property type="match status" value="1"/>
</dbReference>
<evidence type="ECO:0000259" key="3">
    <source>
        <dbReference type="Pfam" id="PF10551"/>
    </source>
</evidence>
<dbReference type="InterPro" id="IPR006912">
    <property type="entry name" value="Harbinger_derived_prot"/>
</dbReference>
<comment type="caution">
    <text evidence="4">The sequence shown here is derived from an EMBL/GenBank/DDBJ whole genome shotgun (WGS) entry which is preliminary data.</text>
</comment>
<gene>
    <name evidence="4" type="ORF">QYE76_013756</name>
</gene>
<dbReference type="Proteomes" id="UP001231189">
    <property type="component" value="Unassembled WGS sequence"/>
</dbReference>
<feature type="compositionally biased region" description="Acidic residues" evidence="1">
    <location>
        <begin position="361"/>
        <end position="377"/>
    </location>
</feature>
<dbReference type="PANTHER" id="PTHR47718">
    <property type="entry name" value="OS01G0519700 PROTEIN"/>
    <property type="match status" value="1"/>
</dbReference>
<dbReference type="EMBL" id="JAUUTY010000001">
    <property type="protein sequence ID" value="KAK1697059.1"/>
    <property type="molecule type" value="Genomic_DNA"/>
</dbReference>
<evidence type="ECO:0008006" key="6">
    <source>
        <dbReference type="Google" id="ProtNLM"/>
    </source>
</evidence>